<dbReference type="SMART" id="SM00508">
    <property type="entry name" value="PostSET"/>
    <property type="match status" value="1"/>
</dbReference>
<dbReference type="InterPro" id="IPR003616">
    <property type="entry name" value="Post-SET_dom"/>
</dbReference>
<feature type="region of interest" description="Disordered" evidence="15">
    <location>
        <begin position="655"/>
        <end position="714"/>
    </location>
</feature>
<dbReference type="Gene3D" id="2.170.270.10">
    <property type="entry name" value="SET domain"/>
    <property type="match status" value="1"/>
</dbReference>
<dbReference type="SUPFAM" id="SSF82199">
    <property type="entry name" value="SET domain"/>
    <property type="match status" value="1"/>
</dbReference>
<dbReference type="GO" id="GO:0005634">
    <property type="term" value="C:nucleus"/>
    <property type="evidence" value="ECO:0007669"/>
    <property type="project" value="UniProtKB-SubCell"/>
</dbReference>
<dbReference type="eggNOG" id="KOG4442">
    <property type="taxonomic scope" value="Eukaryota"/>
</dbReference>
<evidence type="ECO:0000256" key="14">
    <source>
        <dbReference type="ARBA" id="ARBA00047545"/>
    </source>
</evidence>
<evidence type="ECO:0000256" key="5">
    <source>
        <dbReference type="ARBA" id="ARBA00022454"/>
    </source>
</evidence>
<feature type="compositionally biased region" description="Basic and acidic residues" evidence="15">
    <location>
        <begin position="436"/>
        <end position="446"/>
    </location>
</feature>
<dbReference type="Gene3D" id="1.10.1740.100">
    <property type="entry name" value="Set2, Rpb1 interacting domain"/>
    <property type="match status" value="1"/>
</dbReference>
<evidence type="ECO:0000256" key="11">
    <source>
        <dbReference type="ARBA" id="ARBA00023163"/>
    </source>
</evidence>
<evidence type="ECO:0000259" key="17">
    <source>
        <dbReference type="PROSITE" id="PS50868"/>
    </source>
</evidence>
<gene>
    <name evidence="19" type="ORF">HETIRDRAFT_155759</name>
</gene>
<evidence type="ECO:0000256" key="1">
    <source>
        <dbReference type="ARBA" id="ARBA00004123"/>
    </source>
</evidence>
<dbReference type="STRING" id="747525.W4K1S6"/>
<feature type="region of interest" description="Disordered" evidence="15">
    <location>
        <begin position="461"/>
        <end position="483"/>
    </location>
</feature>
<keyword evidence="9" id="KW-0949">S-adenosyl-L-methionine</keyword>
<evidence type="ECO:0000313" key="20">
    <source>
        <dbReference type="Proteomes" id="UP000030671"/>
    </source>
</evidence>
<feature type="domain" description="SET" evidence="16">
    <location>
        <begin position="99"/>
        <end position="216"/>
    </location>
</feature>
<dbReference type="GO" id="GO:0140955">
    <property type="term" value="F:histone H3K36 trimethyltransferase activity"/>
    <property type="evidence" value="ECO:0007669"/>
    <property type="project" value="UniProtKB-EC"/>
</dbReference>
<dbReference type="AlphaFoldDB" id="W4K1S6"/>
<dbReference type="PROSITE" id="PS51568">
    <property type="entry name" value="SAM_MT43_SET2_1"/>
    <property type="match status" value="1"/>
</dbReference>
<dbReference type="InterPro" id="IPR046341">
    <property type="entry name" value="SET_dom_sf"/>
</dbReference>
<dbReference type="EC" id="2.1.1.359" evidence="3"/>
<feature type="compositionally biased region" description="Basic and acidic residues" evidence="15">
    <location>
        <begin position="669"/>
        <end position="689"/>
    </location>
</feature>
<dbReference type="Pfam" id="PF00856">
    <property type="entry name" value="SET"/>
    <property type="match status" value="1"/>
</dbReference>
<comment type="subcellular location">
    <subcellularLocation>
        <location evidence="2">Chromosome</location>
    </subcellularLocation>
    <subcellularLocation>
        <location evidence="1">Nucleus</location>
    </subcellularLocation>
</comment>
<dbReference type="InterPro" id="IPR038190">
    <property type="entry name" value="SRI_sf"/>
</dbReference>
<dbReference type="HOGENOM" id="CLU_008492_1_1_1"/>
<evidence type="ECO:0000256" key="8">
    <source>
        <dbReference type="ARBA" id="ARBA00022679"/>
    </source>
</evidence>
<feature type="compositionally biased region" description="Basic and acidic residues" evidence="15">
    <location>
        <begin position="524"/>
        <end position="543"/>
    </location>
</feature>
<dbReference type="KEGG" id="hir:HETIRDRAFT_155759"/>
<evidence type="ECO:0000256" key="7">
    <source>
        <dbReference type="ARBA" id="ARBA00022603"/>
    </source>
</evidence>
<dbReference type="PROSITE" id="PS51215">
    <property type="entry name" value="AWS"/>
    <property type="match status" value="1"/>
</dbReference>
<evidence type="ECO:0000256" key="10">
    <source>
        <dbReference type="ARBA" id="ARBA00023015"/>
    </source>
</evidence>
<accession>W4K1S6</accession>
<dbReference type="FunCoup" id="W4K1S6">
    <property type="interactions" value="92"/>
</dbReference>
<comment type="catalytic activity">
    <reaction evidence="14">
        <text>L-lysyl(36)-[histone H3] + 3 S-adenosyl-L-methionine = N(6),N(6),N(6)-trimethyl-L-lysyl(36)-[histone H3] + 3 S-adenosyl-L-homocysteine + 3 H(+)</text>
        <dbReference type="Rhea" id="RHEA:60324"/>
        <dbReference type="Rhea" id="RHEA-COMP:9785"/>
        <dbReference type="Rhea" id="RHEA-COMP:15536"/>
        <dbReference type="ChEBI" id="CHEBI:15378"/>
        <dbReference type="ChEBI" id="CHEBI:29969"/>
        <dbReference type="ChEBI" id="CHEBI:57856"/>
        <dbReference type="ChEBI" id="CHEBI:59789"/>
        <dbReference type="ChEBI" id="CHEBI:61961"/>
        <dbReference type="EC" id="2.1.1.359"/>
    </reaction>
</comment>
<keyword evidence="6" id="KW-0678">Repressor</keyword>
<keyword evidence="11" id="KW-0804">Transcription</keyword>
<name>W4K1S6_HETIT</name>
<feature type="domain" description="Post-SET" evidence="17">
    <location>
        <begin position="223"/>
        <end position="239"/>
    </location>
</feature>
<evidence type="ECO:0000259" key="18">
    <source>
        <dbReference type="PROSITE" id="PS51215"/>
    </source>
</evidence>
<dbReference type="RefSeq" id="XP_009548324.1">
    <property type="nucleotide sequence ID" value="XM_009550029.1"/>
</dbReference>
<evidence type="ECO:0000256" key="3">
    <source>
        <dbReference type="ARBA" id="ARBA00012178"/>
    </source>
</evidence>
<organism evidence="19 20">
    <name type="scientific">Heterobasidion irregulare (strain TC 32-1)</name>
    <dbReference type="NCBI Taxonomy" id="747525"/>
    <lineage>
        <taxon>Eukaryota</taxon>
        <taxon>Fungi</taxon>
        <taxon>Dikarya</taxon>
        <taxon>Basidiomycota</taxon>
        <taxon>Agaricomycotina</taxon>
        <taxon>Agaricomycetes</taxon>
        <taxon>Russulales</taxon>
        <taxon>Bondarzewiaceae</taxon>
        <taxon>Heterobasidion</taxon>
        <taxon>Heterobasidion annosum species complex</taxon>
    </lineage>
</organism>
<feature type="compositionally biased region" description="Basic and acidic residues" evidence="15">
    <location>
        <begin position="603"/>
        <end position="618"/>
    </location>
</feature>
<dbReference type="CDD" id="cd19172">
    <property type="entry name" value="SET_SETD2"/>
    <property type="match status" value="1"/>
</dbReference>
<keyword evidence="10" id="KW-0805">Transcription regulation</keyword>
<dbReference type="GO" id="GO:0006355">
    <property type="term" value="P:regulation of DNA-templated transcription"/>
    <property type="evidence" value="ECO:0007669"/>
    <property type="project" value="InterPro"/>
</dbReference>
<keyword evidence="7" id="KW-0489">Methyltransferase</keyword>
<sequence length="739" mass="83870">MPKEPQLIDHLPVAREEAMKTFVEITANHYQYGTLGLSREAGESMTCDCVYEHGVDSPWIACGDGSDCINRLTQVECLPDDCRCGTHCFNQRFQRHDYAPIDIVKTEKKGFGLRAGADLEKDDFIYEYVGDVISHPSFAKRMREYAEEGIRHFYFMMLQKDEYIDATKRGGIGRFANHSCNPNCYVAKWTIGDHVRMGIFANRTIKKNEELTFNYNVDRYGHEAQPCYCGEAKCIGFIGGKTQTDLAAMDDLYLDALGITEEVNRLGLKGSKKRKSKKLDEDFVPDLKPLVEKDVAKMVQAMRQTQSRKVMFKLLTRIKISEDTAALRLLMRLRVFSAMKNIMGDYENDEEMQLLGIQCLTALPLIYRNKVDDSRVNIPVQACTQSGNEALKTAAQKLLDKWATLETIYRIPKRNKETGESYYPILPPGVFAPPEEDPRPAKRSKLDDLVEVDFDIKPLGFSAAKRPARQPRRPPSPPPDPLVHAAAANYERYMTVQATRAELAAIISAAAAKEAARAAEAEAKAKADAEKDEGLTVDREEKERRRKERKEKEKKRREEKEANMHKRLLKLISPVVVKTMSRHRARMDVDVFKKHAKELTHILADKEKKSQDAQKNSKYESLSDDTIHKIQKFARDYTFKIISKLEKQEHRINGRSMSPEEAMYMNGGDRIDEHGEDRDETPGDDERTPVEPAESDTSTAVATDPRKRGWSAAWDAKDLVRDADGDLSMREVGTVGIAS</sequence>
<proteinExistence type="predicted"/>
<dbReference type="GO" id="GO:0005694">
    <property type="term" value="C:chromosome"/>
    <property type="evidence" value="ECO:0007669"/>
    <property type="project" value="UniProtKB-SubCell"/>
</dbReference>
<dbReference type="InParanoid" id="W4K1S6"/>
<dbReference type="Pfam" id="PF17907">
    <property type="entry name" value="AWS"/>
    <property type="match status" value="1"/>
</dbReference>
<feature type="compositionally biased region" description="Basic residues" evidence="15">
    <location>
        <begin position="544"/>
        <end position="555"/>
    </location>
</feature>
<dbReference type="PANTHER" id="PTHR22884">
    <property type="entry name" value="SET DOMAIN PROTEINS"/>
    <property type="match status" value="1"/>
</dbReference>
<dbReference type="InterPro" id="IPR006560">
    <property type="entry name" value="AWS_dom"/>
</dbReference>
<keyword evidence="12" id="KW-0539">Nucleus</keyword>
<evidence type="ECO:0000256" key="13">
    <source>
        <dbReference type="ARBA" id="ARBA00030091"/>
    </source>
</evidence>
<keyword evidence="5" id="KW-0158">Chromosome</keyword>
<dbReference type="GO" id="GO:0032259">
    <property type="term" value="P:methylation"/>
    <property type="evidence" value="ECO:0007669"/>
    <property type="project" value="UniProtKB-KW"/>
</dbReference>
<evidence type="ECO:0000256" key="6">
    <source>
        <dbReference type="ARBA" id="ARBA00022491"/>
    </source>
</evidence>
<dbReference type="SMART" id="SM00570">
    <property type="entry name" value="AWS"/>
    <property type="match status" value="1"/>
</dbReference>
<dbReference type="OrthoDB" id="422362at2759"/>
<protein>
    <recommendedName>
        <fullName evidence="4">Histone-lysine N-methyltransferase, H3 lysine-36 specific</fullName>
        <ecNumber evidence="3">2.1.1.359</ecNumber>
    </recommendedName>
    <alternativeName>
        <fullName evidence="13">SET domain-containing protein 2</fullName>
    </alternativeName>
</protein>
<keyword evidence="20" id="KW-1185">Reference proteome</keyword>
<dbReference type="InterPro" id="IPR025788">
    <property type="entry name" value="Set2_fungi"/>
</dbReference>
<evidence type="ECO:0000256" key="15">
    <source>
        <dbReference type="SAM" id="MobiDB-lite"/>
    </source>
</evidence>
<evidence type="ECO:0000256" key="2">
    <source>
        <dbReference type="ARBA" id="ARBA00004286"/>
    </source>
</evidence>
<dbReference type="PROSITE" id="PS50280">
    <property type="entry name" value="SET"/>
    <property type="match status" value="1"/>
</dbReference>
<feature type="region of interest" description="Disordered" evidence="15">
    <location>
        <begin position="603"/>
        <end position="622"/>
    </location>
</feature>
<dbReference type="InterPro" id="IPR050777">
    <property type="entry name" value="SET2_Histone-Lys_MeTrsfase"/>
</dbReference>
<dbReference type="Pfam" id="PF08236">
    <property type="entry name" value="SRI"/>
    <property type="match status" value="1"/>
</dbReference>
<dbReference type="Proteomes" id="UP000030671">
    <property type="component" value="Unassembled WGS sequence"/>
</dbReference>
<dbReference type="SMART" id="SM00317">
    <property type="entry name" value="SET"/>
    <property type="match status" value="1"/>
</dbReference>
<feature type="region of interest" description="Disordered" evidence="15">
    <location>
        <begin position="427"/>
        <end position="446"/>
    </location>
</feature>
<dbReference type="GeneID" id="20667593"/>
<dbReference type="EMBL" id="KI925460">
    <property type="protein sequence ID" value="ETW79768.1"/>
    <property type="molecule type" value="Genomic_DNA"/>
</dbReference>
<dbReference type="InterPro" id="IPR013257">
    <property type="entry name" value="SRI"/>
</dbReference>
<dbReference type="InterPro" id="IPR001214">
    <property type="entry name" value="SET_dom"/>
</dbReference>
<dbReference type="InterPro" id="IPR044437">
    <property type="entry name" value="SETD2/Set2_SET"/>
</dbReference>
<evidence type="ECO:0000259" key="16">
    <source>
        <dbReference type="PROSITE" id="PS50280"/>
    </source>
</evidence>
<reference evidence="19 20" key="1">
    <citation type="journal article" date="2012" name="New Phytol.">
        <title>Insight into trade-off between wood decay and parasitism from the genome of a fungal forest pathogen.</title>
        <authorList>
            <person name="Olson A."/>
            <person name="Aerts A."/>
            <person name="Asiegbu F."/>
            <person name="Belbahri L."/>
            <person name="Bouzid O."/>
            <person name="Broberg A."/>
            <person name="Canback B."/>
            <person name="Coutinho P.M."/>
            <person name="Cullen D."/>
            <person name="Dalman K."/>
            <person name="Deflorio G."/>
            <person name="van Diepen L.T."/>
            <person name="Dunand C."/>
            <person name="Duplessis S."/>
            <person name="Durling M."/>
            <person name="Gonthier P."/>
            <person name="Grimwood J."/>
            <person name="Fossdal C.G."/>
            <person name="Hansson D."/>
            <person name="Henrissat B."/>
            <person name="Hietala A."/>
            <person name="Himmelstrand K."/>
            <person name="Hoffmeister D."/>
            <person name="Hogberg N."/>
            <person name="James T.Y."/>
            <person name="Karlsson M."/>
            <person name="Kohler A."/>
            <person name="Kues U."/>
            <person name="Lee Y.H."/>
            <person name="Lin Y.C."/>
            <person name="Lind M."/>
            <person name="Lindquist E."/>
            <person name="Lombard V."/>
            <person name="Lucas S."/>
            <person name="Lunden K."/>
            <person name="Morin E."/>
            <person name="Murat C."/>
            <person name="Park J."/>
            <person name="Raffaello T."/>
            <person name="Rouze P."/>
            <person name="Salamov A."/>
            <person name="Schmutz J."/>
            <person name="Solheim H."/>
            <person name="Stahlberg J."/>
            <person name="Velez H."/>
            <person name="de Vries R.P."/>
            <person name="Wiebenga A."/>
            <person name="Woodward S."/>
            <person name="Yakovlev I."/>
            <person name="Garbelotto M."/>
            <person name="Martin F."/>
            <person name="Grigoriev I.V."/>
            <person name="Stenlid J."/>
        </authorList>
    </citation>
    <scope>NUCLEOTIDE SEQUENCE [LARGE SCALE GENOMIC DNA]</scope>
    <source>
        <strain evidence="19 20">TC 32-1</strain>
    </source>
</reference>
<evidence type="ECO:0000313" key="19">
    <source>
        <dbReference type="EMBL" id="ETW79768.1"/>
    </source>
</evidence>
<evidence type="ECO:0000256" key="9">
    <source>
        <dbReference type="ARBA" id="ARBA00022691"/>
    </source>
</evidence>
<dbReference type="PROSITE" id="PS50868">
    <property type="entry name" value="POST_SET"/>
    <property type="match status" value="1"/>
</dbReference>
<keyword evidence="8" id="KW-0808">Transferase</keyword>
<feature type="region of interest" description="Disordered" evidence="15">
    <location>
        <begin position="524"/>
        <end position="564"/>
    </location>
</feature>
<evidence type="ECO:0000256" key="12">
    <source>
        <dbReference type="ARBA" id="ARBA00023242"/>
    </source>
</evidence>
<evidence type="ECO:0000256" key="4">
    <source>
        <dbReference type="ARBA" id="ARBA00018028"/>
    </source>
</evidence>
<feature type="domain" description="AWS" evidence="18">
    <location>
        <begin position="42"/>
        <end position="97"/>
    </location>
</feature>